<dbReference type="NCBIfam" id="TIGR01396">
    <property type="entry name" value="FlgB"/>
    <property type="match status" value="1"/>
</dbReference>
<evidence type="ECO:0000256" key="2">
    <source>
        <dbReference type="ARBA" id="ARBA00009677"/>
    </source>
</evidence>
<dbReference type="InterPro" id="IPR001444">
    <property type="entry name" value="Flag_bb_rod_N"/>
</dbReference>
<keyword evidence="9" id="KW-0966">Cell projection</keyword>
<evidence type="ECO:0000256" key="6">
    <source>
        <dbReference type="PIRNR" id="PIRNR002889"/>
    </source>
</evidence>
<comment type="subcellular location">
    <subcellularLocation>
        <location evidence="1 6">Bacterial flagellum basal body</location>
    </subcellularLocation>
</comment>
<comment type="similarity">
    <text evidence="2 6">Belongs to the flagella basal body rod proteins family.</text>
</comment>
<keyword evidence="10" id="KW-1185">Reference proteome</keyword>
<evidence type="ECO:0000256" key="5">
    <source>
        <dbReference type="ARBA" id="ARBA00024934"/>
    </source>
</evidence>
<sequence length="145" mass="15513">MRPGDAPVLTLLRESLGFHSARQSVLADNIANADTPNFVPRDIEEAQFHRALQNELRGSASASAAVAMAANRPGHISPSGGDAGIGRTYRAVSSPDSETTVNGNAVSLEEQMVRAQDNRIRYETALGLYEKSLGLIRMAARPVAR</sequence>
<organism evidence="9 10">
    <name type="scientific">Hyphobacterium vulgare</name>
    <dbReference type="NCBI Taxonomy" id="1736751"/>
    <lineage>
        <taxon>Bacteria</taxon>
        <taxon>Pseudomonadati</taxon>
        <taxon>Pseudomonadota</taxon>
        <taxon>Alphaproteobacteria</taxon>
        <taxon>Maricaulales</taxon>
        <taxon>Maricaulaceae</taxon>
        <taxon>Hyphobacterium</taxon>
    </lineage>
</organism>
<keyword evidence="4 6" id="KW-0975">Bacterial flagellum</keyword>
<dbReference type="RefSeq" id="WP_343163111.1">
    <property type="nucleotide sequence ID" value="NZ_JBHRSV010000028.1"/>
</dbReference>
<feature type="region of interest" description="Disordered" evidence="7">
    <location>
        <begin position="73"/>
        <end position="102"/>
    </location>
</feature>
<accession>A0ABV7A0E1</accession>
<gene>
    <name evidence="9" type="primary">flgB</name>
    <name evidence="9" type="ORF">ACFOOR_13480</name>
</gene>
<proteinExistence type="inferred from homology"/>
<comment type="subunit">
    <text evidence="6">The basal body constitutes a major portion of the flagellar organelle and consists of a number of rings mounted on a central rod.</text>
</comment>
<dbReference type="PIRSF" id="PIRSF002889">
    <property type="entry name" value="Rod_FlgB"/>
    <property type="match status" value="1"/>
</dbReference>
<protein>
    <recommendedName>
        <fullName evidence="3 6">Flagellar basal body rod protein FlgB</fullName>
    </recommendedName>
</protein>
<keyword evidence="9" id="KW-0282">Flagellum</keyword>
<evidence type="ECO:0000313" key="9">
    <source>
        <dbReference type="EMBL" id="MFC2927122.1"/>
    </source>
</evidence>
<comment type="function">
    <text evidence="5 6">Structural component of flagellum, the bacterial motility apparatus. Part of the rod structure of flagellar basal body.</text>
</comment>
<keyword evidence="9" id="KW-0969">Cilium</keyword>
<comment type="caution">
    <text evidence="9">The sequence shown here is derived from an EMBL/GenBank/DDBJ whole genome shotgun (WGS) entry which is preliminary data.</text>
</comment>
<evidence type="ECO:0000259" key="8">
    <source>
        <dbReference type="Pfam" id="PF00460"/>
    </source>
</evidence>
<dbReference type="Proteomes" id="UP001595379">
    <property type="component" value="Unassembled WGS sequence"/>
</dbReference>
<feature type="domain" description="Flagellar basal body rod protein N-terminal" evidence="8">
    <location>
        <begin position="20"/>
        <end position="38"/>
    </location>
</feature>
<evidence type="ECO:0000256" key="3">
    <source>
        <dbReference type="ARBA" id="ARBA00014376"/>
    </source>
</evidence>
<dbReference type="EMBL" id="JBHRSV010000028">
    <property type="protein sequence ID" value="MFC2927122.1"/>
    <property type="molecule type" value="Genomic_DNA"/>
</dbReference>
<dbReference type="Pfam" id="PF00460">
    <property type="entry name" value="Flg_bb_rod"/>
    <property type="match status" value="1"/>
</dbReference>
<evidence type="ECO:0000256" key="1">
    <source>
        <dbReference type="ARBA" id="ARBA00004117"/>
    </source>
</evidence>
<name>A0ABV7A0E1_9PROT</name>
<evidence type="ECO:0000256" key="7">
    <source>
        <dbReference type="SAM" id="MobiDB-lite"/>
    </source>
</evidence>
<evidence type="ECO:0000313" key="10">
    <source>
        <dbReference type="Proteomes" id="UP001595379"/>
    </source>
</evidence>
<reference evidence="10" key="1">
    <citation type="journal article" date="2019" name="Int. J. Syst. Evol. Microbiol.">
        <title>The Global Catalogue of Microorganisms (GCM) 10K type strain sequencing project: providing services to taxonomists for standard genome sequencing and annotation.</title>
        <authorList>
            <consortium name="The Broad Institute Genomics Platform"/>
            <consortium name="The Broad Institute Genome Sequencing Center for Infectious Disease"/>
            <person name="Wu L."/>
            <person name="Ma J."/>
        </authorList>
    </citation>
    <scope>NUCLEOTIDE SEQUENCE [LARGE SCALE GENOMIC DNA]</scope>
    <source>
        <strain evidence="10">KCTC 52487</strain>
    </source>
</reference>
<dbReference type="InterPro" id="IPR006300">
    <property type="entry name" value="FlgB"/>
</dbReference>
<evidence type="ECO:0000256" key="4">
    <source>
        <dbReference type="ARBA" id="ARBA00023143"/>
    </source>
</evidence>